<gene>
    <name evidence="4" type="ORF">SLS62_003333</name>
</gene>
<dbReference type="Pfam" id="PF05004">
    <property type="entry name" value="IFRD"/>
    <property type="match status" value="1"/>
</dbReference>
<dbReference type="InterPro" id="IPR007701">
    <property type="entry name" value="Interferon-rel_develop_reg_N"/>
</dbReference>
<dbReference type="EMBL" id="JAKJXP020000018">
    <property type="protein sequence ID" value="KAK7754773.1"/>
    <property type="molecule type" value="Genomic_DNA"/>
</dbReference>
<organism evidence="4 5">
    <name type="scientific">Diatrype stigma</name>
    <dbReference type="NCBI Taxonomy" id="117547"/>
    <lineage>
        <taxon>Eukaryota</taxon>
        <taxon>Fungi</taxon>
        <taxon>Dikarya</taxon>
        <taxon>Ascomycota</taxon>
        <taxon>Pezizomycotina</taxon>
        <taxon>Sordariomycetes</taxon>
        <taxon>Xylariomycetidae</taxon>
        <taxon>Xylariales</taxon>
        <taxon>Diatrypaceae</taxon>
        <taxon>Diatrype</taxon>
    </lineage>
</organism>
<comment type="caution">
    <text evidence="4">The sequence shown here is derived from an EMBL/GenBank/DDBJ whole genome shotgun (WGS) entry which is preliminary data.</text>
</comment>
<feature type="domain" description="Interferon-related developmental regulator N-terminal" evidence="3">
    <location>
        <begin position="66"/>
        <end position="361"/>
    </location>
</feature>
<dbReference type="Proteomes" id="UP001320420">
    <property type="component" value="Unassembled WGS sequence"/>
</dbReference>
<feature type="region of interest" description="Disordered" evidence="2">
    <location>
        <begin position="360"/>
        <end position="387"/>
    </location>
</feature>
<sequence>MRDLRKKILLESGKTVSKKARSRPESTRGSAAGSPAPSRGGSRATSRYASEEEDISDSEYDDSIDSSSVLNSDDGEDNVTASWTDRLQDRITEILDRKRSSAKGRETSLNAYAHLIRYHYAAEQVENHWGELIPALLRSIRGGANYEETVAALKALTLTILSTQSETVYDQVWSSLKGACENSDEESVKVEAIDAMGVATMCGGGSVEAAEDVLDFLLEIVESDGHNVEAPDNGRVVAAALTTWGFVASHLEDLQAQSEQALEAFTEQLDSTDVAVQIAAGTNIALIFEAAREYEEGEGGEEADGTAGGNGGSLTSWNLQYDQHRLVQRMTALVRESSKAVSKKDRKQLHASFNSVLTSLERGKGPGYSTARRQASNPHTGGSRVDFNDGEFREYGYRERIRVHNISMLVDTWSLSTRVELLRSVLGGGLAAHYLENPAVRDLLSSAQVQLVSAPRKGGDEYTSSPKKSRGPKAGRSVAGL</sequence>
<evidence type="ECO:0000256" key="2">
    <source>
        <dbReference type="SAM" id="MobiDB-lite"/>
    </source>
</evidence>
<accession>A0AAN9YQ28</accession>
<evidence type="ECO:0000313" key="5">
    <source>
        <dbReference type="Proteomes" id="UP001320420"/>
    </source>
</evidence>
<dbReference type="InterPro" id="IPR039777">
    <property type="entry name" value="IFRD"/>
</dbReference>
<dbReference type="PANTHER" id="PTHR12354">
    <property type="entry name" value="INTERFERON-RELATED DEVELOPMENTAL REGULATOR"/>
    <property type="match status" value="1"/>
</dbReference>
<dbReference type="PANTHER" id="PTHR12354:SF1">
    <property type="entry name" value="INTERFERON-RELATED DEVELOPMENTAL REGULATOR 1"/>
    <property type="match status" value="1"/>
</dbReference>
<feature type="region of interest" description="Disordered" evidence="2">
    <location>
        <begin position="1"/>
        <end position="81"/>
    </location>
</feature>
<proteinExistence type="inferred from homology"/>
<evidence type="ECO:0000256" key="1">
    <source>
        <dbReference type="ARBA" id="ARBA00008828"/>
    </source>
</evidence>
<evidence type="ECO:0000313" key="4">
    <source>
        <dbReference type="EMBL" id="KAK7754773.1"/>
    </source>
</evidence>
<dbReference type="InterPro" id="IPR016024">
    <property type="entry name" value="ARM-type_fold"/>
</dbReference>
<evidence type="ECO:0000259" key="3">
    <source>
        <dbReference type="Pfam" id="PF05004"/>
    </source>
</evidence>
<protein>
    <recommendedName>
        <fullName evidence="3">Interferon-related developmental regulator N-terminal domain-containing protein</fullName>
    </recommendedName>
</protein>
<feature type="compositionally biased region" description="Polar residues" evidence="2">
    <location>
        <begin position="371"/>
        <end position="380"/>
    </location>
</feature>
<name>A0AAN9YQ28_9PEZI</name>
<feature type="region of interest" description="Disordered" evidence="2">
    <location>
        <begin position="454"/>
        <end position="481"/>
    </location>
</feature>
<feature type="compositionally biased region" description="Acidic residues" evidence="2">
    <location>
        <begin position="51"/>
        <end position="64"/>
    </location>
</feature>
<dbReference type="SUPFAM" id="SSF48371">
    <property type="entry name" value="ARM repeat"/>
    <property type="match status" value="1"/>
</dbReference>
<keyword evidence="5" id="KW-1185">Reference proteome</keyword>
<dbReference type="Gene3D" id="1.25.10.10">
    <property type="entry name" value="Leucine-rich Repeat Variant"/>
    <property type="match status" value="1"/>
</dbReference>
<dbReference type="InterPro" id="IPR011989">
    <property type="entry name" value="ARM-like"/>
</dbReference>
<reference evidence="4 5" key="1">
    <citation type="submission" date="2024-02" db="EMBL/GenBank/DDBJ databases">
        <title>De novo assembly and annotation of 12 fungi associated with fruit tree decline syndrome in Ontario, Canada.</title>
        <authorList>
            <person name="Sulman M."/>
            <person name="Ellouze W."/>
            <person name="Ilyukhin E."/>
        </authorList>
    </citation>
    <scope>NUCLEOTIDE SEQUENCE [LARGE SCALE GENOMIC DNA]</scope>
    <source>
        <strain evidence="4 5">M11/M66-122</strain>
    </source>
</reference>
<comment type="similarity">
    <text evidence="1">Belongs to the IFRD family.</text>
</comment>
<dbReference type="AlphaFoldDB" id="A0AAN9YQ28"/>